<dbReference type="Proteomes" id="UP001165079">
    <property type="component" value="Unassembled WGS sequence"/>
</dbReference>
<proteinExistence type="predicted"/>
<dbReference type="InterPro" id="IPR000160">
    <property type="entry name" value="GGDEF_dom"/>
</dbReference>
<dbReference type="GO" id="GO:0005829">
    <property type="term" value="C:cytosol"/>
    <property type="evidence" value="ECO:0007669"/>
    <property type="project" value="TreeGrafter"/>
</dbReference>
<dbReference type="SUPFAM" id="SSF55073">
    <property type="entry name" value="Nucleotide cyclase"/>
    <property type="match status" value="1"/>
</dbReference>
<organism evidence="9 10">
    <name type="scientific">Actinorhabdospora filicis</name>
    <dbReference type="NCBI Taxonomy" id="1785913"/>
    <lineage>
        <taxon>Bacteria</taxon>
        <taxon>Bacillati</taxon>
        <taxon>Actinomycetota</taxon>
        <taxon>Actinomycetes</taxon>
        <taxon>Micromonosporales</taxon>
        <taxon>Micromonosporaceae</taxon>
        <taxon>Actinorhabdospora</taxon>
    </lineage>
</organism>
<dbReference type="GO" id="GO:0006355">
    <property type="term" value="P:regulation of DNA-templated transcription"/>
    <property type="evidence" value="ECO:0007669"/>
    <property type="project" value="TreeGrafter"/>
</dbReference>
<dbReference type="FunFam" id="3.40.50.2300:FF:000001">
    <property type="entry name" value="DNA-binding response regulator PhoB"/>
    <property type="match status" value="1"/>
</dbReference>
<keyword evidence="3" id="KW-0805">Transcription regulation</keyword>
<evidence type="ECO:0000259" key="7">
    <source>
        <dbReference type="PROSITE" id="PS50110"/>
    </source>
</evidence>
<dbReference type="PROSITE" id="PS50887">
    <property type="entry name" value="GGDEF"/>
    <property type="match status" value="1"/>
</dbReference>
<dbReference type="InterPro" id="IPR043128">
    <property type="entry name" value="Rev_trsase/Diguanyl_cyclase"/>
</dbReference>
<evidence type="ECO:0000256" key="2">
    <source>
        <dbReference type="ARBA" id="ARBA00023012"/>
    </source>
</evidence>
<keyword evidence="4" id="KW-0238">DNA-binding</keyword>
<evidence type="ECO:0000256" key="5">
    <source>
        <dbReference type="ARBA" id="ARBA00023163"/>
    </source>
</evidence>
<feature type="modified residue" description="4-aspartylphosphate" evidence="6">
    <location>
        <position position="60"/>
    </location>
</feature>
<dbReference type="Gene3D" id="6.10.250.690">
    <property type="match status" value="1"/>
</dbReference>
<dbReference type="GO" id="GO:0000976">
    <property type="term" value="F:transcription cis-regulatory region binding"/>
    <property type="evidence" value="ECO:0007669"/>
    <property type="project" value="TreeGrafter"/>
</dbReference>
<dbReference type="PANTHER" id="PTHR48111:SF1">
    <property type="entry name" value="TWO-COMPONENT RESPONSE REGULATOR ORR33"/>
    <property type="match status" value="1"/>
</dbReference>
<gene>
    <name evidence="9" type="ORF">Afil01_00520</name>
</gene>
<dbReference type="InterPro" id="IPR001789">
    <property type="entry name" value="Sig_transdc_resp-reg_receiver"/>
</dbReference>
<dbReference type="PROSITE" id="PS50110">
    <property type="entry name" value="RESPONSE_REGULATORY"/>
    <property type="match status" value="1"/>
</dbReference>
<dbReference type="GO" id="GO:0032993">
    <property type="term" value="C:protein-DNA complex"/>
    <property type="evidence" value="ECO:0007669"/>
    <property type="project" value="TreeGrafter"/>
</dbReference>
<dbReference type="CDD" id="cd01949">
    <property type="entry name" value="GGDEF"/>
    <property type="match status" value="1"/>
</dbReference>
<dbReference type="SUPFAM" id="SSF52172">
    <property type="entry name" value="CheY-like"/>
    <property type="match status" value="1"/>
</dbReference>
<accession>A0A9W6W833</accession>
<dbReference type="GO" id="GO:0000156">
    <property type="term" value="F:phosphorelay response regulator activity"/>
    <property type="evidence" value="ECO:0007669"/>
    <property type="project" value="TreeGrafter"/>
</dbReference>
<dbReference type="InterPro" id="IPR029787">
    <property type="entry name" value="Nucleotide_cyclase"/>
</dbReference>
<protein>
    <recommendedName>
        <fullName evidence="11">Response regulator receiver modulated diguanylate cyclase</fullName>
    </recommendedName>
</protein>
<keyword evidence="1 6" id="KW-0597">Phosphoprotein</keyword>
<reference evidence="9" key="1">
    <citation type="submission" date="2023-03" db="EMBL/GenBank/DDBJ databases">
        <title>Actinorhabdospora filicis NBRC 111898.</title>
        <authorList>
            <person name="Ichikawa N."/>
            <person name="Sato H."/>
            <person name="Tonouchi N."/>
        </authorList>
    </citation>
    <scope>NUCLEOTIDE SEQUENCE</scope>
    <source>
        <strain evidence="9">NBRC 111898</strain>
    </source>
</reference>
<dbReference type="PANTHER" id="PTHR48111">
    <property type="entry name" value="REGULATOR OF RPOS"/>
    <property type="match status" value="1"/>
</dbReference>
<dbReference type="NCBIfam" id="TIGR00254">
    <property type="entry name" value="GGDEF"/>
    <property type="match status" value="1"/>
</dbReference>
<keyword evidence="5" id="KW-0804">Transcription</keyword>
<dbReference type="SMART" id="SM00448">
    <property type="entry name" value="REC"/>
    <property type="match status" value="1"/>
</dbReference>
<evidence type="ECO:0008006" key="11">
    <source>
        <dbReference type="Google" id="ProtNLM"/>
    </source>
</evidence>
<evidence type="ECO:0000256" key="4">
    <source>
        <dbReference type="ARBA" id="ARBA00023125"/>
    </source>
</evidence>
<name>A0A9W6W833_9ACTN</name>
<dbReference type="Pfam" id="PF00072">
    <property type="entry name" value="Response_reg"/>
    <property type="match status" value="1"/>
</dbReference>
<dbReference type="AlphaFoldDB" id="A0A9W6W833"/>
<evidence type="ECO:0000256" key="3">
    <source>
        <dbReference type="ARBA" id="ARBA00023015"/>
    </source>
</evidence>
<keyword evidence="10" id="KW-1185">Reference proteome</keyword>
<evidence type="ECO:0000259" key="8">
    <source>
        <dbReference type="PROSITE" id="PS50887"/>
    </source>
</evidence>
<dbReference type="InterPro" id="IPR011006">
    <property type="entry name" value="CheY-like_superfamily"/>
</dbReference>
<evidence type="ECO:0000313" key="10">
    <source>
        <dbReference type="Proteomes" id="UP001165079"/>
    </source>
</evidence>
<comment type="caution">
    <text evidence="9">The sequence shown here is derived from an EMBL/GenBank/DDBJ whole genome shotgun (WGS) entry which is preliminary data.</text>
</comment>
<evidence type="ECO:0000313" key="9">
    <source>
        <dbReference type="EMBL" id="GLZ75245.1"/>
    </source>
</evidence>
<dbReference type="SMART" id="SM00267">
    <property type="entry name" value="GGDEF"/>
    <property type="match status" value="1"/>
</dbReference>
<dbReference type="RefSeq" id="WP_285660489.1">
    <property type="nucleotide sequence ID" value="NZ_BSTX01000001.1"/>
</dbReference>
<dbReference type="EMBL" id="BSTX01000001">
    <property type="protein sequence ID" value="GLZ75245.1"/>
    <property type="molecule type" value="Genomic_DNA"/>
</dbReference>
<dbReference type="Gene3D" id="3.30.70.270">
    <property type="match status" value="1"/>
</dbReference>
<feature type="domain" description="GGDEF" evidence="8">
    <location>
        <begin position="160"/>
        <end position="314"/>
    </location>
</feature>
<dbReference type="InterPro" id="IPR039420">
    <property type="entry name" value="WalR-like"/>
</dbReference>
<evidence type="ECO:0000256" key="1">
    <source>
        <dbReference type="ARBA" id="ARBA00022553"/>
    </source>
</evidence>
<feature type="domain" description="Response regulatory" evidence="7">
    <location>
        <begin position="11"/>
        <end position="127"/>
    </location>
</feature>
<dbReference type="Pfam" id="PF00990">
    <property type="entry name" value="GGDEF"/>
    <property type="match status" value="1"/>
</dbReference>
<evidence type="ECO:0000256" key="6">
    <source>
        <dbReference type="PROSITE-ProRule" id="PRU00169"/>
    </source>
</evidence>
<sequence>MTSPEESNRGLVLVVDDDADIARFVALNLRLEGFEVVTAADGYQALAHLARRRPDMVLLDVMMPMVDGVELTRQLRSDPMTASLPIILLTAKNLSADKIVGLTTGADDYIVKPFDTQELVARVHSVLRRHREIRELSPLTGLPGNARITREVTGWMRSGNEFALCYVDANHFKSVNDAYGFVRGDEFITTIASSLHRGVVGAGPPLAFLGHVGGDDFIILCVPEQVQAITQRAIMDFEERAVSLYDDRDRERGYVEVTDRAGNPVQAGFVTLSIGVAISSHRDYTDPREIVEVATEMKSVAKKHSGSYVAVDRRRTLT</sequence>
<dbReference type="Gene3D" id="3.40.50.2300">
    <property type="match status" value="1"/>
</dbReference>
<keyword evidence="2" id="KW-0902">Two-component regulatory system</keyword>